<protein>
    <recommendedName>
        <fullName evidence="2">Purple acid phosphatase N-terminal domain-containing protein</fullName>
    </recommendedName>
</protein>
<organism evidence="3">
    <name type="scientific">Xanthomonas oryzae pv. oryzae</name>
    <dbReference type="NCBI Taxonomy" id="64187"/>
    <lineage>
        <taxon>Bacteria</taxon>
        <taxon>Pseudomonadati</taxon>
        <taxon>Pseudomonadota</taxon>
        <taxon>Gammaproteobacteria</taxon>
        <taxon>Lysobacterales</taxon>
        <taxon>Lysobacteraceae</taxon>
        <taxon>Xanthomonas</taxon>
    </lineage>
</organism>
<dbReference type="GO" id="GO:0003993">
    <property type="term" value="F:acid phosphatase activity"/>
    <property type="evidence" value="ECO:0007669"/>
    <property type="project" value="InterPro"/>
</dbReference>
<dbReference type="SUPFAM" id="SSF49363">
    <property type="entry name" value="Purple acid phosphatase, N-terminal domain"/>
    <property type="match status" value="1"/>
</dbReference>
<feature type="domain" description="Purple acid phosphatase N-terminal" evidence="2">
    <location>
        <begin position="14"/>
        <end position="95"/>
    </location>
</feature>
<dbReference type="AlphaFoldDB" id="A0A854CMG2"/>
<evidence type="ECO:0000256" key="1">
    <source>
        <dbReference type="SAM" id="MobiDB-lite"/>
    </source>
</evidence>
<dbReference type="Pfam" id="PF16656">
    <property type="entry name" value="Pur_ac_phosph_N"/>
    <property type="match status" value="1"/>
</dbReference>
<feature type="region of interest" description="Disordered" evidence="1">
    <location>
        <begin position="68"/>
        <end position="87"/>
    </location>
</feature>
<sequence length="123" mass="13114">MPVGSTHYVADGFPDRIVATPAQDAATGFAVAWRTDASVNQPRLELVVAGNSPGVGTPRRIRASTATLASENGSSHHHRADVDGLHPDTLYAYRVPRTACRGRDRAPGVRGITSARLPQPVHR</sequence>
<comment type="caution">
    <text evidence="3">The sequence shown here is derived from an EMBL/GenBank/DDBJ whole genome shotgun (WGS) entry which is preliminary data.</text>
</comment>
<dbReference type="GO" id="GO:0046872">
    <property type="term" value="F:metal ion binding"/>
    <property type="evidence" value="ECO:0007669"/>
    <property type="project" value="InterPro"/>
</dbReference>
<evidence type="ECO:0000313" key="3">
    <source>
        <dbReference type="EMBL" id="OLG91286.1"/>
    </source>
</evidence>
<gene>
    <name evidence="3" type="ORF">BXO512_10645</name>
</gene>
<dbReference type="EMBL" id="JXEA01000128">
    <property type="protein sequence ID" value="OLG91286.1"/>
    <property type="molecule type" value="Genomic_DNA"/>
</dbReference>
<name>A0A854CMG2_XANOO</name>
<feature type="region of interest" description="Disordered" evidence="1">
    <location>
        <begin position="102"/>
        <end position="123"/>
    </location>
</feature>
<evidence type="ECO:0000259" key="2">
    <source>
        <dbReference type="Pfam" id="PF16656"/>
    </source>
</evidence>
<accession>A0A854CMG2</accession>
<dbReference type="Gene3D" id="2.60.40.380">
    <property type="entry name" value="Purple acid phosphatase-like, N-terminal"/>
    <property type="match status" value="1"/>
</dbReference>
<reference evidence="3" key="1">
    <citation type="submission" date="2015-01" db="EMBL/GenBank/DDBJ databases">
        <title>Population genomics of rice bacterial leaf blight strains from India.</title>
        <authorList>
            <person name="Midha S."/>
            <person name="Anil M.G."/>
            <person name="Mishra D."/>
            <person name="Brahma K."/>
            <person name="Laha G.S."/>
            <person name="Sundaram R.M."/>
            <person name="Sonti R.V."/>
            <person name="Patil P.B."/>
        </authorList>
    </citation>
    <scope>NUCLEOTIDE SEQUENCE</scope>
    <source>
        <strain evidence="3">BXO512</strain>
    </source>
</reference>
<dbReference type="InterPro" id="IPR015914">
    <property type="entry name" value="PAPs_N"/>
</dbReference>
<dbReference type="InterPro" id="IPR008963">
    <property type="entry name" value="Purple_acid_Pase-like_N"/>
</dbReference>
<proteinExistence type="predicted"/>